<dbReference type="EMBL" id="CXPG01000012">
    <property type="protein sequence ID" value="CTQ32124.1"/>
    <property type="molecule type" value="Genomic_DNA"/>
</dbReference>
<evidence type="ECO:0000313" key="3">
    <source>
        <dbReference type="Proteomes" id="UP000048908"/>
    </source>
</evidence>
<organism evidence="2 3">
    <name type="scientific">Jannaschia rubra</name>
    <dbReference type="NCBI Taxonomy" id="282197"/>
    <lineage>
        <taxon>Bacteria</taxon>
        <taxon>Pseudomonadati</taxon>
        <taxon>Pseudomonadota</taxon>
        <taxon>Alphaproteobacteria</taxon>
        <taxon>Rhodobacterales</taxon>
        <taxon>Roseobacteraceae</taxon>
        <taxon>Jannaschia</taxon>
    </lineage>
</organism>
<reference evidence="2 3" key="1">
    <citation type="submission" date="2015-07" db="EMBL/GenBank/DDBJ databases">
        <authorList>
            <person name="Noorani M."/>
        </authorList>
    </citation>
    <scope>NUCLEOTIDE SEQUENCE [LARGE SCALE GENOMIC DNA]</scope>
    <source>
        <strain evidence="2 3">CECT 5088</strain>
    </source>
</reference>
<feature type="compositionally biased region" description="Basic and acidic residues" evidence="1">
    <location>
        <begin position="103"/>
        <end position="116"/>
    </location>
</feature>
<feature type="region of interest" description="Disordered" evidence="1">
    <location>
        <begin position="51"/>
        <end position="71"/>
    </location>
</feature>
<gene>
    <name evidence="2" type="ORF">JAN5088_00886</name>
</gene>
<feature type="region of interest" description="Disordered" evidence="1">
    <location>
        <begin position="103"/>
        <end position="135"/>
    </location>
</feature>
<evidence type="ECO:0000256" key="1">
    <source>
        <dbReference type="SAM" id="MobiDB-lite"/>
    </source>
</evidence>
<dbReference type="AlphaFoldDB" id="A0A0M6XQ10"/>
<accession>A0A0M6XQ10</accession>
<protein>
    <submittedName>
        <fullName evidence="2">Uncharacterized protein</fullName>
    </submittedName>
</protein>
<proteinExistence type="predicted"/>
<evidence type="ECO:0000313" key="2">
    <source>
        <dbReference type="EMBL" id="CTQ32124.1"/>
    </source>
</evidence>
<name>A0A0M6XQ10_9RHOB</name>
<sequence>MLLPAFFTAVFASIVLVPSSVFGTGRNVLPPHHDRPLSDFRSYSVDQDASVPAEALRSQEWPVDPATRDEPPRMIGEIVRSHVLQDHPTERFGMPVMTCHTVDSDGSRSRQARREGNPAGVAVPSGAARTRRALR</sequence>
<dbReference type="Proteomes" id="UP000048908">
    <property type="component" value="Unassembled WGS sequence"/>
</dbReference>
<keyword evidence="3" id="KW-1185">Reference proteome</keyword>